<dbReference type="EMBL" id="OZ018776">
    <property type="protein sequence ID" value="CAK9120645.1"/>
    <property type="molecule type" value="Genomic_DNA"/>
</dbReference>
<proteinExistence type="predicted"/>
<keyword evidence="2" id="KW-1185">Reference proteome</keyword>
<reference evidence="1 2" key="1">
    <citation type="submission" date="2024-02" db="EMBL/GenBank/DDBJ databases">
        <authorList>
            <person name="Nijsse B."/>
            <person name="Sprong H."/>
        </authorList>
    </citation>
    <scope>NUCLEOTIDE SEQUENCE [LARGE SCALE GENOMIC DNA]</scope>
    <source>
        <strain evidence="1">OB144</strain>
    </source>
</reference>
<sequence>MDNTPLRTIENIQKPNYWYSEDDIKNILEANIDKNKFSIVTHVDLAKPEQVRDALREGVYEDLKEKK</sequence>
<protein>
    <submittedName>
        <fullName evidence="1">Uncharacterized protein</fullName>
    </submittedName>
</protein>
<name>A0ABP0T764_RICHE</name>
<dbReference type="RefSeq" id="WP_010420488.1">
    <property type="nucleotide sequence ID" value="NZ_OY974080.1"/>
</dbReference>
<evidence type="ECO:0000313" key="1">
    <source>
        <dbReference type="EMBL" id="CAK9120645.1"/>
    </source>
</evidence>
<accession>A0ABP0T764</accession>
<gene>
    <name evidence="1" type="ORF">OB144RH_03200</name>
</gene>
<evidence type="ECO:0000313" key="2">
    <source>
        <dbReference type="Proteomes" id="UP001642485"/>
    </source>
</evidence>
<organism evidence="1 2">
    <name type="scientific">Rickettsia helvetica</name>
    <dbReference type="NCBI Taxonomy" id="35789"/>
    <lineage>
        <taxon>Bacteria</taxon>
        <taxon>Pseudomonadati</taxon>
        <taxon>Pseudomonadota</taxon>
        <taxon>Alphaproteobacteria</taxon>
        <taxon>Rickettsiales</taxon>
        <taxon>Rickettsiaceae</taxon>
        <taxon>Rickettsieae</taxon>
        <taxon>Rickettsia</taxon>
        <taxon>spotted fever group</taxon>
    </lineage>
</organism>
<dbReference type="Proteomes" id="UP001642485">
    <property type="component" value="Chromosome"/>
</dbReference>